<protein>
    <submittedName>
        <fullName evidence="1">Uncharacterized protein</fullName>
    </submittedName>
</protein>
<evidence type="ECO:0000313" key="2">
    <source>
        <dbReference type="Proteomes" id="UP000186817"/>
    </source>
</evidence>
<comment type="caution">
    <text evidence="1">The sequence shown here is derived from an EMBL/GenBank/DDBJ whole genome shotgun (WGS) entry which is preliminary data.</text>
</comment>
<dbReference type="AlphaFoldDB" id="A0A1Q9EJC0"/>
<gene>
    <name evidence="1" type="ORF">AK812_SmicGene9017</name>
</gene>
<evidence type="ECO:0000313" key="1">
    <source>
        <dbReference type="EMBL" id="OLQ07546.1"/>
    </source>
</evidence>
<accession>A0A1Q9EJC0</accession>
<dbReference type="OrthoDB" id="412647at2759"/>
<organism evidence="1 2">
    <name type="scientific">Symbiodinium microadriaticum</name>
    <name type="common">Dinoflagellate</name>
    <name type="synonym">Zooxanthella microadriatica</name>
    <dbReference type="NCBI Taxonomy" id="2951"/>
    <lineage>
        <taxon>Eukaryota</taxon>
        <taxon>Sar</taxon>
        <taxon>Alveolata</taxon>
        <taxon>Dinophyceae</taxon>
        <taxon>Suessiales</taxon>
        <taxon>Symbiodiniaceae</taxon>
        <taxon>Symbiodinium</taxon>
    </lineage>
</organism>
<dbReference type="EMBL" id="LSRX01000136">
    <property type="protein sequence ID" value="OLQ07546.1"/>
    <property type="molecule type" value="Genomic_DNA"/>
</dbReference>
<name>A0A1Q9EJC0_SYMMI</name>
<dbReference type="Proteomes" id="UP000186817">
    <property type="component" value="Unassembled WGS sequence"/>
</dbReference>
<reference evidence="1 2" key="1">
    <citation type="submission" date="2016-02" db="EMBL/GenBank/DDBJ databases">
        <title>Genome analysis of coral dinoflagellate symbionts highlights evolutionary adaptations to a symbiotic lifestyle.</title>
        <authorList>
            <person name="Aranda M."/>
            <person name="Li Y."/>
            <person name="Liew Y.J."/>
            <person name="Baumgarten S."/>
            <person name="Simakov O."/>
            <person name="Wilson M."/>
            <person name="Piel J."/>
            <person name="Ashoor H."/>
            <person name="Bougouffa S."/>
            <person name="Bajic V.B."/>
            <person name="Ryu T."/>
            <person name="Ravasi T."/>
            <person name="Bayer T."/>
            <person name="Micklem G."/>
            <person name="Kim H."/>
            <person name="Bhak J."/>
            <person name="Lajeunesse T.C."/>
            <person name="Voolstra C.R."/>
        </authorList>
    </citation>
    <scope>NUCLEOTIDE SEQUENCE [LARGE SCALE GENOMIC DNA]</scope>
    <source>
        <strain evidence="1 2">CCMP2467</strain>
    </source>
</reference>
<keyword evidence="2" id="KW-1185">Reference proteome</keyword>
<sequence>MLVLLSTLEVLKRAAKLAADVAAGGVVGLLTDLMGEQALTPGRQLGEAQRSGTHARARQCQPCDSLSLDAISTGRLHLGGAAKQFSNAFSNCPMPPTRRLLLTSDGLSTRALRDEFRRLLGEQPESKTVWYIPTAPLRDGMGMGMVRSQVAMLKRRPRKCRIPVPKERP</sequence>
<proteinExistence type="predicted"/>